<sequence length="181" mass="20749">MAAKEKRYAKKYARMLFNSTGVDLAERVIAELNIINGLMDGSREIKNFFLSPLFGEEERQKTIKSLSEKLGFSEETGKFLVFITQHKMVSALPDIIRHFVNIYFEKKKKAKATVITPFKFDGKYEDRLVVSLRKLTGRDVDIEYLYDPELLGGIVVKVGSTMYDSSLRGQLRLLKEELIKG</sequence>
<organism evidence="7">
    <name type="scientific">hydrothermal vent metagenome</name>
    <dbReference type="NCBI Taxonomy" id="652676"/>
    <lineage>
        <taxon>unclassified sequences</taxon>
        <taxon>metagenomes</taxon>
        <taxon>ecological metagenomes</taxon>
    </lineage>
</organism>
<dbReference type="HAMAP" id="MF_01416">
    <property type="entry name" value="ATP_synth_delta_bact"/>
    <property type="match status" value="1"/>
</dbReference>
<keyword evidence="5" id="KW-0472">Membrane</keyword>
<dbReference type="Pfam" id="PF00213">
    <property type="entry name" value="OSCP"/>
    <property type="match status" value="1"/>
</dbReference>
<dbReference type="NCBIfam" id="TIGR01145">
    <property type="entry name" value="ATP_synt_delta"/>
    <property type="match status" value="1"/>
</dbReference>
<comment type="subcellular location">
    <subcellularLocation>
        <location evidence="1">Membrane</location>
    </subcellularLocation>
</comment>
<dbReference type="PANTHER" id="PTHR11910">
    <property type="entry name" value="ATP SYNTHASE DELTA CHAIN"/>
    <property type="match status" value="1"/>
</dbReference>
<proteinExistence type="inferred from homology"/>
<keyword evidence="7" id="KW-0378">Hydrolase</keyword>
<keyword evidence="6" id="KW-0066">ATP synthesis</keyword>
<keyword evidence="3" id="KW-0375">Hydrogen ion transport</keyword>
<accession>A0A3B1D783</accession>
<dbReference type="GO" id="GO:0046933">
    <property type="term" value="F:proton-transporting ATP synthase activity, rotational mechanism"/>
    <property type="evidence" value="ECO:0007669"/>
    <property type="project" value="InterPro"/>
</dbReference>
<dbReference type="AlphaFoldDB" id="A0A3B1D783"/>
<dbReference type="InterPro" id="IPR026015">
    <property type="entry name" value="ATP_synth_OSCP/delta_N_sf"/>
</dbReference>
<evidence type="ECO:0000256" key="5">
    <source>
        <dbReference type="ARBA" id="ARBA00023136"/>
    </source>
</evidence>
<keyword evidence="4" id="KW-0406">Ion transport</keyword>
<evidence type="ECO:0000256" key="1">
    <source>
        <dbReference type="ARBA" id="ARBA00004370"/>
    </source>
</evidence>
<evidence type="ECO:0000256" key="4">
    <source>
        <dbReference type="ARBA" id="ARBA00023065"/>
    </source>
</evidence>
<evidence type="ECO:0000313" key="7">
    <source>
        <dbReference type="EMBL" id="VAX31818.1"/>
    </source>
</evidence>
<dbReference type="GO" id="GO:0016787">
    <property type="term" value="F:hydrolase activity"/>
    <property type="evidence" value="ECO:0007669"/>
    <property type="project" value="UniProtKB-KW"/>
</dbReference>
<gene>
    <name evidence="7" type="ORF">MNBD_NITROSPIRAE02-259</name>
</gene>
<keyword evidence="2" id="KW-0813">Transport</keyword>
<protein>
    <submittedName>
        <fullName evidence="7">ATP synthase delta chain</fullName>
        <ecNumber evidence="7">3.6.3.14</ecNumber>
    </submittedName>
</protein>
<dbReference type="EMBL" id="UOGH01000216">
    <property type="protein sequence ID" value="VAX31818.1"/>
    <property type="molecule type" value="Genomic_DNA"/>
</dbReference>
<dbReference type="GO" id="GO:0016020">
    <property type="term" value="C:membrane"/>
    <property type="evidence" value="ECO:0007669"/>
    <property type="project" value="UniProtKB-SubCell"/>
</dbReference>
<dbReference type="Gene3D" id="1.10.520.20">
    <property type="entry name" value="N-terminal domain of the delta subunit of the F1F0-ATP synthase"/>
    <property type="match status" value="1"/>
</dbReference>
<dbReference type="InterPro" id="IPR000711">
    <property type="entry name" value="ATPase_OSCP/dsu"/>
</dbReference>
<reference evidence="7" key="1">
    <citation type="submission" date="2018-06" db="EMBL/GenBank/DDBJ databases">
        <authorList>
            <person name="Zhirakovskaya E."/>
        </authorList>
    </citation>
    <scope>NUCLEOTIDE SEQUENCE</scope>
</reference>
<evidence type="ECO:0000256" key="6">
    <source>
        <dbReference type="ARBA" id="ARBA00023310"/>
    </source>
</evidence>
<dbReference type="EC" id="3.6.3.14" evidence="7"/>
<evidence type="ECO:0000256" key="2">
    <source>
        <dbReference type="ARBA" id="ARBA00022448"/>
    </source>
</evidence>
<evidence type="ECO:0000256" key="3">
    <source>
        <dbReference type="ARBA" id="ARBA00022781"/>
    </source>
</evidence>
<name>A0A3B1D783_9ZZZZ</name>
<dbReference type="SUPFAM" id="SSF47928">
    <property type="entry name" value="N-terminal domain of the delta subunit of the F1F0-ATP synthase"/>
    <property type="match status" value="1"/>
</dbReference>